<evidence type="ECO:0000313" key="1">
    <source>
        <dbReference type="EMBL" id="VAW48353.1"/>
    </source>
</evidence>
<dbReference type="EMBL" id="UOFA01000403">
    <property type="protein sequence ID" value="VAW48353.1"/>
    <property type="molecule type" value="Genomic_DNA"/>
</dbReference>
<sequence length="219" mass="24928">MHFEVLVEDVSGKNLLELLIPKIINQESTYRVFPYKGIGKIPKGLKGKTDPSKRILLDRLPIILNGYGKTFSQYPSNYKACLIIICDLDSKNFNTFKSELLEVLNKCTYQPLAKFCIAIEEGEAWLLGDVNAVKRAYPDSNNHQLSLYNNDSICNTWEYLADIVYKGGANKLKKEGWQKVGLQKSIWAKKIGEFMNVNSNKSPSFKYFKKTLNNLDSSI</sequence>
<proteinExistence type="predicted"/>
<reference evidence="1" key="1">
    <citation type="submission" date="2018-06" db="EMBL/GenBank/DDBJ databases">
        <authorList>
            <person name="Zhirakovskaya E."/>
        </authorList>
    </citation>
    <scope>NUCLEOTIDE SEQUENCE</scope>
</reference>
<accession>A0A3B0W7N2</accession>
<dbReference type="AlphaFoldDB" id="A0A3B0W7N2"/>
<organism evidence="1">
    <name type="scientific">hydrothermal vent metagenome</name>
    <dbReference type="NCBI Taxonomy" id="652676"/>
    <lineage>
        <taxon>unclassified sequences</taxon>
        <taxon>metagenomes</taxon>
        <taxon>ecological metagenomes</taxon>
    </lineage>
</organism>
<evidence type="ECO:0008006" key="2">
    <source>
        <dbReference type="Google" id="ProtNLM"/>
    </source>
</evidence>
<protein>
    <recommendedName>
        <fullName evidence="2">DUF4276 family protein</fullName>
    </recommendedName>
</protein>
<name>A0A3B0W7N2_9ZZZZ</name>
<gene>
    <name evidence="1" type="ORF">MNBD_GAMMA02-997</name>
</gene>